<feature type="domain" description="DinB-like" evidence="1">
    <location>
        <begin position="12"/>
        <end position="139"/>
    </location>
</feature>
<evidence type="ECO:0000259" key="1">
    <source>
        <dbReference type="Pfam" id="PF12867"/>
    </source>
</evidence>
<dbReference type="RefSeq" id="WP_188775862.1">
    <property type="nucleotide sequence ID" value="NZ_BMMB01000005.1"/>
</dbReference>
<protein>
    <submittedName>
        <fullName evidence="2">Damage-inducible protein DinB</fullName>
    </submittedName>
</protein>
<evidence type="ECO:0000313" key="2">
    <source>
        <dbReference type="EMBL" id="MDR6244002.1"/>
    </source>
</evidence>
<accession>A0ABU1J073</accession>
<dbReference type="EMBL" id="JAVDQH010000006">
    <property type="protein sequence ID" value="MDR6244002.1"/>
    <property type="molecule type" value="Genomic_DNA"/>
</dbReference>
<comment type="caution">
    <text evidence="2">The sequence shown here is derived from an EMBL/GenBank/DDBJ whole genome shotgun (WGS) entry which is preliminary data.</text>
</comment>
<organism evidence="2 3">
    <name type="scientific">Paenibacillus hunanensis</name>
    <dbReference type="NCBI Taxonomy" id="539262"/>
    <lineage>
        <taxon>Bacteria</taxon>
        <taxon>Bacillati</taxon>
        <taxon>Bacillota</taxon>
        <taxon>Bacilli</taxon>
        <taxon>Bacillales</taxon>
        <taxon>Paenibacillaceae</taxon>
        <taxon>Paenibacillus</taxon>
    </lineage>
</organism>
<reference evidence="2 3" key="1">
    <citation type="submission" date="2023-07" db="EMBL/GenBank/DDBJ databases">
        <title>Genomic Encyclopedia of Type Strains, Phase IV (KMG-IV): sequencing the most valuable type-strain genomes for metagenomic binning, comparative biology and taxonomic classification.</title>
        <authorList>
            <person name="Goeker M."/>
        </authorList>
    </citation>
    <scope>NUCLEOTIDE SEQUENCE [LARGE SCALE GENOMIC DNA]</scope>
    <source>
        <strain evidence="2 3">DSM 22170</strain>
    </source>
</reference>
<gene>
    <name evidence="2" type="ORF">JOC58_001895</name>
</gene>
<dbReference type="InterPro" id="IPR034660">
    <property type="entry name" value="DinB/YfiT-like"/>
</dbReference>
<evidence type="ECO:0000313" key="3">
    <source>
        <dbReference type="Proteomes" id="UP001185028"/>
    </source>
</evidence>
<name>A0ABU1J073_9BACL</name>
<dbReference type="Gene3D" id="1.20.120.450">
    <property type="entry name" value="dinb family like domain"/>
    <property type="match status" value="1"/>
</dbReference>
<dbReference type="InterPro" id="IPR024775">
    <property type="entry name" value="DinB-like"/>
</dbReference>
<dbReference type="Pfam" id="PF12867">
    <property type="entry name" value="DinB_2"/>
    <property type="match status" value="1"/>
</dbReference>
<proteinExistence type="predicted"/>
<dbReference type="Proteomes" id="UP001185028">
    <property type="component" value="Unassembled WGS sequence"/>
</dbReference>
<dbReference type="SUPFAM" id="SSF109854">
    <property type="entry name" value="DinB/YfiT-like putative metalloenzymes"/>
    <property type="match status" value="1"/>
</dbReference>
<sequence length="157" mass="17892">MNLYCQSVFQQMDMAIDSVLQLIGTLREEDLAFRPTANKMSVGELLAHLAVLCEADYRIGAGASEEEMDLFYEQSEPAMNRKALQHALTMHYAALKQGIAGLSDEELFIRTTAFWGGNHSRFEWLLDTQAHFYHHRGQLHAMLVHSLKHDPGVRLFE</sequence>
<keyword evidence="3" id="KW-1185">Reference proteome</keyword>